<dbReference type="EMBL" id="AEAH01000435">
    <property type="protein sequence ID" value="EGH29223.1"/>
    <property type="molecule type" value="Genomic_DNA"/>
</dbReference>
<sequence length="42" mass="4431">MNGLLTRQRCADGIGARAALAPAGTWHEALSLGRLDEALRTP</sequence>
<organism evidence="1 2">
    <name type="scientific">Pseudomonas syringae pv. japonica str. M301072</name>
    <dbReference type="NCBI Taxonomy" id="629262"/>
    <lineage>
        <taxon>Bacteria</taxon>
        <taxon>Pseudomonadati</taxon>
        <taxon>Pseudomonadota</taxon>
        <taxon>Gammaproteobacteria</taxon>
        <taxon>Pseudomonadales</taxon>
        <taxon>Pseudomonadaceae</taxon>
        <taxon>Pseudomonas</taxon>
        <taxon>Pseudomonas syringae</taxon>
    </lineage>
</organism>
<proteinExistence type="predicted"/>
<dbReference type="AlphaFoldDB" id="F3FG84"/>
<dbReference type="HOGENOM" id="CLU_3256669_0_0_6"/>
<dbReference type="Proteomes" id="UP000004471">
    <property type="component" value="Unassembled WGS sequence"/>
</dbReference>
<comment type="caution">
    <text evidence="1">The sequence shown here is derived from an EMBL/GenBank/DDBJ whole genome shotgun (WGS) entry which is preliminary data.</text>
</comment>
<protein>
    <submittedName>
        <fullName evidence="1">Uncharacterized protein</fullName>
    </submittedName>
</protein>
<accession>F3FG84</accession>
<gene>
    <name evidence="1" type="ORF">PSYJA_09706</name>
</gene>
<name>F3FG84_PSESX</name>
<reference evidence="1 2" key="1">
    <citation type="journal article" date="2011" name="PLoS Pathog.">
        <title>Dynamic evolution of pathogenicity revealed by sequencing and comparative genomics of 19 Pseudomonas syringae isolates.</title>
        <authorList>
            <person name="Baltrus D.A."/>
            <person name="Nishimura M.T."/>
            <person name="Romanchuk A."/>
            <person name="Chang J.H."/>
            <person name="Mukhtar M.S."/>
            <person name="Cherkis K."/>
            <person name="Roach J."/>
            <person name="Grant S.R."/>
            <person name="Jones C.D."/>
            <person name="Dangl J.L."/>
        </authorList>
    </citation>
    <scope>NUCLEOTIDE SEQUENCE [LARGE SCALE GENOMIC DNA]</scope>
    <source>
        <strain evidence="2">M301072PT</strain>
    </source>
</reference>
<evidence type="ECO:0000313" key="1">
    <source>
        <dbReference type="EMBL" id="EGH29223.1"/>
    </source>
</evidence>
<evidence type="ECO:0000313" key="2">
    <source>
        <dbReference type="Proteomes" id="UP000004471"/>
    </source>
</evidence>